<dbReference type="SUPFAM" id="SSF57756">
    <property type="entry name" value="Retrovirus zinc finger-like domains"/>
    <property type="match status" value="1"/>
</dbReference>
<dbReference type="Pfam" id="PF22936">
    <property type="entry name" value="Pol_BBD"/>
    <property type="match status" value="1"/>
</dbReference>
<dbReference type="Proteomes" id="UP000321393">
    <property type="component" value="Unassembled WGS sequence"/>
</dbReference>
<dbReference type="Pfam" id="PF25597">
    <property type="entry name" value="SH3_retrovirus"/>
    <property type="match status" value="1"/>
</dbReference>
<keyword evidence="1" id="KW-0378">Hydrolase</keyword>
<dbReference type="Gene3D" id="3.30.420.10">
    <property type="entry name" value="Ribonuclease H-like superfamily/Ribonuclease H"/>
    <property type="match status" value="1"/>
</dbReference>
<gene>
    <name evidence="5" type="ORF">E6C27_scaffold943G00120</name>
</gene>
<evidence type="ECO:0000313" key="6">
    <source>
        <dbReference type="Proteomes" id="UP000321393"/>
    </source>
</evidence>
<dbReference type="InterPro" id="IPR025724">
    <property type="entry name" value="GAG-pre-integrase_dom"/>
</dbReference>
<sequence length="709" mass="81083">MDEGENGDDRKTMAKVWEWWMAEGDDGDDWIERDDVRRQRGGADEQGCNTMEIIMEGLSTSRSSVLGDKNYSYWKPHKMSFLKTLDGKTDAKEQASVGNSRVLNAVFNVFGDETIGYNERVLEIANESFNLGEKIPESKIVRKVLRSILENFDIKVTTIEEAHDKPKLKLDELFGSLLTFEMVISNREDKKGKGIAFKSTYEEESTDNKSSSEVNVNESIALLTKQFSKVVKRMDGENFKRRDGEGRTFKCWECGGFGHYQAECPTFLRKQKKNFRATLSDEETDDSEEDDGFTNAFIINITKTDSIAKYEDSEEESENSLSYKQLKINWKEDSIARAVHMARNLSFFSTLKECSSGHVTFGDDAKGNFEKHNLSCLNDVRYVEGLKENLISIRKLCDQGYIVNFSKDDCVVTGADKRVLMIGSRQTDKCYHWVSNNNDLCHLTKKDYTRLWHKKLGHANLSVISKAIKNEVVVGIPNIDSHSKLFFDDCQLGKQIKSSHRSIKECNANSVLELLHMDLMGPMQTESLGDKKYVFIVVDDFSQFTWIRFLRGKSDTAKVCISLCLSLQHERGKNIVRIMSDHEKEFENEKLNNFCEVEDREYHRKWDAKSDTWIFLGYSHNSLAYKVFNNRTRIVMETTSMVVNDNEKPLYKRTDDEDNLSIQPSVAPKLVVADVPSVDTTVTNCGNSFKSTWKEVMSNVSELAPSSHI</sequence>
<dbReference type="GO" id="GO:0003676">
    <property type="term" value="F:nucleic acid binding"/>
    <property type="evidence" value="ECO:0007669"/>
    <property type="project" value="InterPro"/>
</dbReference>
<dbReference type="InterPro" id="IPR057670">
    <property type="entry name" value="SH3_retrovirus"/>
</dbReference>
<organism evidence="5 6">
    <name type="scientific">Cucumis melo var. makuwa</name>
    <name type="common">Oriental melon</name>
    <dbReference type="NCBI Taxonomy" id="1194695"/>
    <lineage>
        <taxon>Eukaryota</taxon>
        <taxon>Viridiplantae</taxon>
        <taxon>Streptophyta</taxon>
        <taxon>Embryophyta</taxon>
        <taxon>Tracheophyta</taxon>
        <taxon>Spermatophyta</taxon>
        <taxon>Magnoliopsida</taxon>
        <taxon>eudicotyledons</taxon>
        <taxon>Gunneridae</taxon>
        <taxon>Pentapetalae</taxon>
        <taxon>rosids</taxon>
        <taxon>fabids</taxon>
        <taxon>Cucurbitales</taxon>
        <taxon>Cucurbitaceae</taxon>
        <taxon>Benincaseae</taxon>
        <taxon>Cucumis</taxon>
    </lineage>
</organism>
<dbReference type="SMART" id="SM00343">
    <property type="entry name" value="ZnF_C2HC"/>
    <property type="match status" value="1"/>
</dbReference>
<keyword evidence="1" id="KW-0645">Protease</keyword>
<protein>
    <submittedName>
        <fullName evidence="5">Gag-pol polyprotein</fullName>
    </submittedName>
</protein>
<keyword evidence="2" id="KW-0863">Zinc-finger</keyword>
<keyword evidence="2" id="KW-0479">Metal-binding</keyword>
<dbReference type="PROSITE" id="PS50158">
    <property type="entry name" value="ZF_CCHC"/>
    <property type="match status" value="1"/>
</dbReference>
<dbReference type="InterPro" id="IPR036397">
    <property type="entry name" value="RNaseH_sf"/>
</dbReference>
<dbReference type="InterPro" id="IPR001878">
    <property type="entry name" value="Znf_CCHC"/>
</dbReference>
<dbReference type="PANTHER" id="PTHR42648:SF21">
    <property type="entry name" value="CYSTEINE-RICH RLK (RECEPTOR-LIKE PROTEIN KINASE) 8"/>
    <property type="match status" value="1"/>
</dbReference>
<keyword evidence="2" id="KW-0862">Zinc</keyword>
<dbReference type="InterPro" id="IPR012337">
    <property type="entry name" value="RNaseH-like_sf"/>
</dbReference>
<evidence type="ECO:0000313" key="5">
    <source>
        <dbReference type="EMBL" id="KAA0042403.1"/>
    </source>
</evidence>
<dbReference type="InterPro" id="IPR039537">
    <property type="entry name" value="Retrotran_Ty1/copia-like"/>
</dbReference>
<dbReference type="PANTHER" id="PTHR42648">
    <property type="entry name" value="TRANSPOSASE, PUTATIVE-RELATED"/>
    <property type="match status" value="1"/>
</dbReference>
<dbReference type="EMBL" id="SSTE01016095">
    <property type="protein sequence ID" value="KAA0042403.1"/>
    <property type="molecule type" value="Genomic_DNA"/>
</dbReference>
<comment type="caution">
    <text evidence="5">The sequence shown here is derived from an EMBL/GenBank/DDBJ whole genome shotgun (WGS) entry which is preliminary data.</text>
</comment>
<dbReference type="PROSITE" id="PS50994">
    <property type="entry name" value="INTEGRASE"/>
    <property type="match status" value="1"/>
</dbReference>
<dbReference type="GO" id="GO:0008270">
    <property type="term" value="F:zinc ion binding"/>
    <property type="evidence" value="ECO:0007669"/>
    <property type="project" value="UniProtKB-KW"/>
</dbReference>
<name>A0A5A7TGP5_CUCMM</name>
<dbReference type="GO" id="GO:0015074">
    <property type="term" value="P:DNA integration"/>
    <property type="evidence" value="ECO:0007669"/>
    <property type="project" value="InterPro"/>
</dbReference>
<proteinExistence type="predicted"/>
<dbReference type="InterPro" id="IPR001584">
    <property type="entry name" value="Integrase_cat-core"/>
</dbReference>
<evidence type="ECO:0000259" key="3">
    <source>
        <dbReference type="PROSITE" id="PS50158"/>
    </source>
</evidence>
<evidence type="ECO:0000256" key="1">
    <source>
        <dbReference type="ARBA" id="ARBA00022670"/>
    </source>
</evidence>
<dbReference type="InterPro" id="IPR036875">
    <property type="entry name" value="Znf_CCHC_sf"/>
</dbReference>
<reference evidence="5 6" key="1">
    <citation type="submission" date="2019-08" db="EMBL/GenBank/DDBJ databases">
        <title>Draft genome sequences of two oriental melons (Cucumis melo L. var makuwa).</title>
        <authorList>
            <person name="Kwon S.-Y."/>
        </authorList>
    </citation>
    <scope>NUCLEOTIDE SEQUENCE [LARGE SCALE GENOMIC DNA]</scope>
    <source>
        <strain evidence="6">cv. SW 3</strain>
        <tissue evidence="5">Leaf</tissue>
    </source>
</reference>
<dbReference type="InterPro" id="IPR054722">
    <property type="entry name" value="PolX-like_BBD"/>
</dbReference>
<dbReference type="Pfam" id="PF13976">
    <property type="entry name" value="gag_pre-integrs"/>
    <property type="match status" value="1"/>
</dbReference>
<dbReference type="SUPFAM" id="SSF53098">
    <property type="entry name" value="Ribonuclease H-like"/>
    <property type="match status" value="1"/>
</dbReference>
<feature type="domain" description="Integrase catalytic" evidence="4">
    <location>
        <begin position="501"/>
        <end position="596"/>
    </location>
</feature>
<dbReference type="GO" id="GO:0008233">
    <property type="term" value="F:peptidase activity"/>
    <property type="evidence" value="ECO:0007669"/>
    <property type="project" value="UniProtKB-KW"/>
</dbReference>
<dbReference type="GO" id="GO:0006508">
    <property type="term" value="P:proteolysis"/>
    <property type="evidence" value="ECO:0007669"/>
    <property type="project" value="UniProtKB-KW"/>
</dbReference>
<dbReference type="OrthoDB" id="6631394at2759"/>
<evidence type="ECO:0000256" key="2">
    <source>
        <dbReference type="PROSITE-ProRule" id="PRU00047"/>
    </source>
</evidence>
<dbReference type="AlphaFoldDB" id="A0A5A7TGP5"/>
<evidence type="ECO:0000259" key="4">
    <source>
        <dbReference type="PROSITE" id="PS50994"/>
    </source>
</evidence>
<accession>A0A5A7TGP5</accession>
<feature type="domain" description="CCHC-type" evidence="3">
    <location>
        <begin position="250"/>
        <end position="265"/>
    </location>
</feature>